<dbReference type="AlphaFoldDB" id="A0A1F5SNZ2"/>
<feature type="domain" description="PrkA AAA" evidence="1">
    <location>
        <begin position="31"/>
        <end position="442"/>
    </location>
</feature>
<dbReference type="Pfam" id="PF06798">
    <property type="entry name" value="PrkA"/>
    <property type="match status" value="1"/>
</dbReference>
<dbReference type="SMART" id="SM00763">
    <property type="entry name" value="AAA_PrkA"/>
    <property type="match status" value="1"/>
</dbReference>
<dbReference type="InterPro" id="IPR010650">
    <property type="entry name" value="PrkA_C"/>
</dbReference>
<accession>A0A1F5SNZ2</accession>
<dbReference type="SUPFAM" id="SSF52540">
    <property type="entry name" value="P-loop containing nucleoside triphosphate hydrolases"/>
    <property type="match status" value="1"/>
</dbReference>
<name>A0A1F5SNZ2_9BACT</name>
<dbReference type="GO" id="GO:0004672">
    <property type="term" value="F:protein kinase activity"/>
    <property type="evidence" value="ECO:0007669"/>
    <property type="project" value="TreeGrafter"/>
</dbReference>
<comment type="caution">
    <text evidence="2">The sequence shown here is derived from an EMBL/GenBank/DDBJ whole genome shotgun (WGS) entry which is preliminary data.</text>
</comment>
<proteinExistence type="predicted"/>
<protein>
    <recommendedName>
        <fullName evidence="1">PrkA AAA domain-containing protein</fullName>
    </recommendedName>
</protein>
<sequence>MDIITTESVKKIVRRLTEAEKRDNDISYGPISFEEFLLMAASNPEIATRNIFQYFYDMVKSFVKKGEEEDPNDPENIGYIDYDCTGLFAIDSNHRFFADRIFANRLIAWTEDMKRGTQQNKIYIFDGPHGCGKSTFLNNLLRRLQDYSNTPEGLRFEVVWKFPRSEIGAWQEETDKKNEHCECGGDSQYVEIPCPSHDNPILLVPKKHRREFFDDLFPNGEMKFRLFADKEYEWLLKDEPCTICGALYEELMWKYKDRKKVLDFLYCRPFRMNRRMGEGISVFNPGDPPTKQNVRTDPIAQRNINGLLQSTKVQYVFSTYAKTNNGLRALMDVKSYNVERLKEQHNIVSERVHRVEDIEETADSLLIGVMNPEDKKVIDEMKSLSDRIQFINISYVLDFITESGIYKDTFGEHIEAAFLPRVFQNFAKIIIATRLSAKSPAMFEWIEKKESADKSEKYEKFCDKNLQLLKMLIYCGNIPEWLNQEDRKRLNARRRRRILAEADGEGKSGISGRDSIRIFGEFYSQHAKPDRLINLSDLAKFVVKKKELKESIPVGFLDSLMNLYDYSVLQEMKESLFYYNDERIAYYVKKWMYAITCELKTEITCPYVKEKYVLTRDILDEIEKYLIPRGNKRLSDWEKEIDAFRSDHAKTYSNMTLAQEMRLEGKTIEETKQYRELFDLFTKNVKAKALDPFVDNSNFRNAIKDYGKEGFKTYDRKIQDDVRYLFKNLMEKFGYTEQGAQEIAIYVIDNDLAKKFKEV</sequence>
<evidence type="ECO:0000313" key="3">
    <source>
        <dbReference type="Proteomes" id="UP000178367"/>
    </source>
</evidence>
<dbReference type="PANTHER" id="PTHR30267">
    <property type="entry name" value="PROTEIN KINASE PRKA"/>
    <property type="match status" value="1"/>
</dbReference>
<dbReference type="PANTHER" id="PTHR30267:SF2">
    <property type="entry name" value="PROTEIN PRKA"/>
    <property type="match status" value="1"/>
</dbReference>
<dbReference type="EMBL" id="MFGB01000005">
    <property type="protein sequence ID" value="OGF27941.1"/>
    <property type="molecule type" value="Genomic_DNA"/>
</dbReference>
<dbReference type="InterPro" id="IPR027417">
    <property type="entry name" value="P-loop_NTPase"/>
</dbReference>
<dbReference type="Proteomes" id="UP000178367">
    <property type="component" value="Unassembled WGS sequence"/>
</dbReference>
<gene>
    <name evidence="2" type="ORF">A2227_05015</name>
</gene>
<evidence type="ECO:0000313" key="2">
    <source>
        <dbReference type="EMBL" id="OGF27941.1"/>
    </source>
</evidence>
<dbReference type="InterPro" id="IPR013153">
    <property type="entry name" value="Prk_AAA"/>
</dbReference>
<dbReference type="STRING" id="1797994.A2227_05015"/>
<organism evidence="2 3">
    <name type="scientific">Candidatus Falkowbacteria bacterium RIFOXYA2_FULL_47_19</name>
    <dbReference type="NCBI Taxonomy" id="1797994"/>
    <lineage>
        <taxon>Bacteria</taxon>
        <taxon>Candidatus Falkowiibacteriota</taxon>
    </lineage>
</organism>
<reference evidence="2 3" key="1">
    <citation type="journal article" date="2016" name="Nat. Commun.">
        <title>Thousands of microbial genomes shed light on interconnected biogeochemical processes in an aquifer system.</title>
        <authorList>
            <person name="Anantharaman K."/>
            <person name="Brown C.T."/>
            <person name="Hug L.A."/>
            <person name="Sharon I."/>
            <person name="Castelle C.J."/>
            <person name="Probst A.J."/>
            <person name="Thomas B.C."/>
            <person name="Singh A."/>
            <person name="Wilkins M.J."/>
            <person name="Karaoz U."/>
            <person name="Brodie E.L."/>
            <person name="Williams K.H."/>
            <person name="Hubbard S.S."/>
            <person name="Banfield J.F."/>
        </authorList>
    </citation>
    <scope>NUCLEOTIDE SEQUENCE [LARGE SCALE GENOMIC DNA]</scope>
</reference>
<evidence type="ECO:0000259" key="1">
    <source>
        <dbReference type="SMART" id="SM00763"/>
    </source>
</evidence>